<feature type="transmembrane region" description="Helical" evidence="1">
    <location>
        <begin position="103"/>
        <end position="126"/>
    </location>
</feature>
<keyword evidence="3" id="KW-1185">Reference proteome</keyword>
<reference evidence="2" key="1">
    <citation type="submission" date="2022-08" db="EMBL/GenBank/DDBJ databases">
        <title>Complete genome sequence of Mycoplasma cottewii type strain VIS.</title>
        <authorList>
            <person name="Spergser J."/>
        </authorList>
    </citation>
    <scope>NUCLEOTIDE SEQUENCE</scope>
    <source>
        <strain evidence="2">VIS</strain>
    </source>
</reference>
<dbReference type="Proteomes" id="UP001059819">
    <property type="component" value="Chromosome"/>
</dbReference>
<dbReference type="RefSeq" id="WP_259430466.1">
    <property type="nucleotide sequence ID" value="NZ_CP103424.1"/>
</dbReference>
<keyword evidence="1" id="KW-0472">Membrane</keyword>
<gene>
    <name evidence="2" type="ORF">NX779_01655</name>
</gene>
<feature type="transmembrane region" description="Helical" evidence="1">
    <location>
        <begin position="68"/>
        <end position="91"/>
    </location>
</feature>
<accession>A0ABY5TY70</accession>
<evidence type="ECO:0000256" key="1">
    <source>
        <dbReference type="SAM" id="Phobius"/>
    </source>
</evidence>
<dbReference type="NCBIfam" id="NF046000">
    <property type="entry name" value="MAG1210_fam"/>
    <property type="match status" value="1"/>
</dbReference>
<keyword evidence="1" id="KW-1133">Transmembrane helix</keyword>
<organism evidence="2 3">
    <name type="scientific">Mycoplasma cottewii</name>
    <dbReference type="NCBI Taxonomy" id="51364"/>
    <lineage>
        <taxon>Bacteria</taxon>
        <taxon>Bacillati</taxon>
        <taxon>Mycoplasmatota</taxon>
        <taxon>Mollicutes</taxon>
        <taxon>Mycoplasmataceae</taxon>
        <taxon>Mycoplasma</taxon>
    </lineage>
</organism>
<dbReference type="EMBL" id="CP103424">
    <property type="protein sequence ID" value="UWD35324.1"/>
    <property type="molecule type" value="Genomic_DNA"/>
</dbReference>
<name>A0ABY5TY70_9MOLU</name>
<evidence type="ECO:0000313" key="3">
    <source>
        <dbReference type="Proteomes" id="UP001059819"/>
    </source>
</evidence>
<protein>
    <submittedName>
        <fullName evidence="2">Uncharacterized protein</fullName>
    </submittedName>
</protein>
<evidence type="ECO:0000313" key="2">
    <source>
        <dbReference type="EMBL" id="UWD35324.1"/>
    </source>
</evidence>
<sequence>MNNDVILDPVQEFESYLHKNEQIIEKYFQEFTEQSEINIDKNRSQVKKINESKHKLDRSNTILKRVKIWSIINIIVIVVSSLAFAFFIYAITQSKEMKGSEKTTAIICITVSVIVATAFLLIQVLWTRKKRKEIDSIVDKANKAFKKELKKGYDQTFDLISLIDHGTKEKIFSETMPLIKFKRFLTQQGLDNFKKKYKPINYYYDKELSCTALKSGSVYNNPFILSSSSKIEIESKEYVGSLVISWQETQGDKIVTKTQTLVASVVKPFPVKYDFSYLTFGVDLAPNLNFTRTAAGLNELSQREKEKYVKKIEKSLYKYAEKNLNFSPLTNTKFEAYFGAFDRNDDREFRLLFTPLAQENLVRLIEDNKASFGDNFDMIKQNKSLSITSNELIEFKINDTYPMIESYSYDEIKKYFFETNKWYFLNMYSIFAPYFAIPTLNNIDVDSQDKKESSKVVLSKPEIEAQLSMLDNSLFKHKEAKTDSLLYVKSFDPDTQIARVESKGYDIVERVDFVPVWGRDGSLHNVPVPWQEYIECTAFGKVKITPFKEFSIDDDWYENVGSKLNKNQITTDLAIVEFVD</sequence>
<proteinExistence type="predicted"/>
<keyword evidence="1" id="KW-0812">Transmembrane</keyword>